<evidence type="ECO:0000313" key="1">
    <source>
        <dbReference type="EMBL" id="EDO03053.1"/>
    </source>
</evidence>
<name>A7EJN7_SCLS1</name>
<dbReference type="RefSeq" id="XP_001594102.1">
    <property type="nucleotide sequence ID" value="XM_001594052.1"/>
</dbReference>
<dbReference type="EMBL" id="CH476626">
    <property type="protein sequence ID" value="EDO03053.1"/>
    <property type="molecule type" value="Genomic_DNA"/>
</dbReference>
<organism evidence="1 2">
    <name type="scientific">Sclerotinia sclerotiorum (strain ATCC 18683 / 1980 / Ss-1)</name>
    <name type="common">White mold</name>
    <name type="synonym">Whetzelinia sclerotiorum</name>
    <dbReference type="NCBI Taxonomy" id="665079"/>
    <lineage>
        <taxon>Eukaryota</taxon>
        <taxon>Fungi</taxon>
        <taxon>Dikarya</taxon>
        <taxon>Ascomycota</taxon>
        <taxon>Pezizomycotina</taxon>
        <taxon>Leotiomycetes</taxon>
        <taxon>Helotiales</taxon>
        <taxon>Sclerotiniaceae</taxon>
        <taxon>Sclerotinia</taxon>
    </lineage>
</organism>
<sequence>MSLLSPPFYAVASLANFHCNLDGETEVYAQPPKQLLEIDIELQIDQ</sequence>
<proteinExistence type="predicted"/>
<dbReference type="KEGG" id="ssl:SS1G_05531"/>
<reference evidence="2" key="1">
    <citation type="journal article" date="2011" name="PLoS Genet.">
        <title>Genomic analysis of the necrotrophic fungal pathogens Sclerotinia sclerotiorum and Botrytis cinerea.</title>
        <authorList>
            <person name="Amselem J."/>
            <person name="Cuomo C.A."/>
            <person name="van Kan J.A."/>
            <person name="Viaud M."/>
            <person name="Benito E.P."/>
            <person name="Couloux A."/>
            <person name="Coutinho P.M."/>
            <person name="de Vries R.P."/>
            <person name="Dyer P.S."/>
            <person name="Fillinger S."/>
            <person name="Fournier E."/>
            <person name="Gout L."/>
            <person name="Hahn M."/>
            <person name="Kohn L."/>
            <person name="Lapalu N."/>
            <person name="Plummer K.M."/>
            <person name="Pradier J.M."/>
            <person name="Quevillon E."/>
            <person name="Sharon A."/>
            <person name="Simon A."/>
            <person name="ten Have A."/>
            <person name="Tudzynski B."/>
            <person name="Tudzynski P."/>
            <person name="Wincker P."/>
            <person name="Andrew M."/>
            <person name="Anthouard V."/>
            <person name="Beever R.E."/>
            <person name="Beffa R."/>
            <person name="Benoit I."/>
            <person name="Bouzid O."/>
            <person name="Brault B."/>
            <person name="Chen Z."/>
            <person name="Choquer M."/>
            <person name="Collemare J."/>
            <person name="Cotton P."/>
            <person name="Danchin E.G."/>
            <person name="Da Silva C."/>
            <person name="Gautier A."/>
            <person name="Giraud C."/>
            <person name="Giraud T."/>
            <person name="Gonzalez C."/>
            <person name="Grossetete S."/>
            <person name="Guldener U."/>
            <person name="Henrissat B."/>
            <person name="Howlett B.J."/>
            <person name="Kodira C."/>
            <person name="Kretschmer M."/>
            <person name="Lappartient A."/>
            <person name="Leroch M."/>
            <person name="Levis C."/>
            <person name="Mauceli E."/>
            <person name="Neuveglise C."/>
            <person name="Oeser B."/>
            <person name="Pearson M."/>
            <person name="Poulain J."/>
            <person name="Poussereau N."/>
            <person name="Quesneville H."/>
            <person name="Rascle C."/>
            <person name="Schumacher J."/>
            <person name="Segurens B."/>
            <person name="Sexton A."/>
            <person name="Silva E."/>
            <person name="Sirven C."/>
            <person name="Soanes D.M."/>
            <person name="Talbot N.J."/>
            <person name="Templeton M."/>
            <person name="Yandava C."/>
            <person name="Yarden O."/>
            <person name="Zeng Q."/>
            <person name="Rollins J.A."/>
            <person name="Lebrun M.H."/>
            <person name="Dickman M."/>
        </authorList>
    </citation>
    <scope>NUCLEOTIDE SEQUENCE [LARGE SCALE GENOMIC DNA]</scope>
    <source>
        <strain evidence="2">ATCC 18683 / 1980 / Ss-1</strain>
    </source>
</reference>
<keyword evidence="2" id="KW-1185">Reference proteome</keyword>
<dbReference type="HOGENOM" id="CLU_3191600_0_0_1"/>
<protein>
    <submittedName>
        <fullName evidence="1">Uncharacterized protein</fullName>
    </submittedName>
</protein>
<evidence type="ECO:0000313" key="2">
    <source>
        <dbReference type="Proteomes" id="UP000001312"/>
    </source>
</evidence>
<dbReference type="Proteomes" id="UP000001312">
    <property type="component" value="Unassembled WGS sequence"/>
</dbReference>
<dbReference type="InParanoid" id="A7EJN7"/>
<dbReference type="AlphaFoldDB" id="A7EJN7"/>
<gene>
    <name evidence="1" type="ORF">SS1G_05531</name>
</gene>
<dbReference type="GeneID" id="5490103"/>
<accession>A7EJN7</accession>